<dbReference type="InterPro" id="IPR011249">
    <property type="entry name" value="Metalloenz_LuxS/M16"/>
</dbReference>
<evidence type="ECO:0000256" key="1">
    <source>
        <dbReference type="ARBA" id="ARBA00007261"/>
    </source>
</evidence>
<feature type="domain" description="Peptidase M16 N-terminal" evidence="3">
    <location>
        <begin position="19"/>
        <end position="161"/>
    </location>
</feature>
<dbReference type="GO" id="GO:0004222">
    <property type="term" value="F:metalloendopeptidase activity"/>
    <property type="evidence" value="ECO:0007669"/>
    <property type="project" value="InterPro"/>
</dbReference>
<comment type="similarity">
    <text evidence="1 2">Belongs to the peptidase M16 family.</text>
</comment>
<dbReference type="AlphaFoldDB" id="A0A1G2MG25"/>
<accession>A0A1G2MG25</accession>
<evidence type="ECO:0000313" key="6">
    <source>
        <dbReference type="Proteomes" id="UP000177130"/>
    </source>
</evidence>
<evidence type="ECO:0000259" key="4">
    <source>
        <dbReference type="Pfam" id="PF05193"/>
    </source>
</evidence>
<evidence type="ECO:0000313" key="5">
    <source>
        <dbReference type="EMBL" id="OHA22783.1"/>
    </source>
</evidence>
<dbReference type="InterPro" id="IPR007863">
    <property type="entry name" value="Peptidase_M16_C"/>
</dbReference>
<dbReference type="Pfam" id="PF05193">
    <property type="entry name" value="Peptidase_M16_C"/>
    <property type="match status" value="1"/>
</dbReference>
<proteinExistence type="inferred from homology"/>
<dbReference type="EMBL" id="MHRK01000047">
    <property type="protein sequence ID" value="OHA22783.1"/>
    <property type="molecule type" value="Genomic_DNA"/>
</dbReference>
<dbReference type="Pfam" id="PF00675">
    <property type="entry name" value="Peptidase_M16"/>
    <property type="match status" value="1"/>
</dbReference>
<protein>
    <recommendedName>
        <fullName evidence="7">Peptidase M16</fullName>
    </recommendedName>
</protein>
<dbReference type="PROSITE" id="PS00143">
    <property type="entry name" value="INSULINASE"/>
    <property type="match status" value="1"/>
</dbReference>
<evidence type="ECO:0008006" key="7">
    <source>
        <dbReference type="Google" id="ProtNLM"/>
    </source>
</evidence>
<sequence>MNFSKKTLPNGLRIITVPMKDNPTVTVLVLVAVGSKYETKEINGLSHFLEHMCFKGTKKRPTALHISHELDSVGAQYNAFTGQEYTGYYAKAAAKHAPLLVDVVSDIYLNSTLPEAEMEKEKGVIIEEINMYNDLPQRKVQDIFMSLLYGNQPAGWDIAGTKENVSKMKRSDFIDYRSKFYTAPETLVVVSGSIDEKEILKLVEKQFQSSSPKKGGGKLPVSEKQDMPAISNQKKETDQTHFVLGVRTFDAYAKKNAELKVLTGVLSGGMSSRLFEKMRNKLGICYYVNASEDSFTDHGFFSVSAGVKNERLVEAIKEILKELASLRDTLVPEKELAKVKDYLVGGMYLGLESSDSLAEFYGSQEIIKKPLKKPEELAKEITEVTSLRIRNLAKEIFVDNNLNLSWIGPEMKKEDMIKILSFGK</sequence>
<dbReference type="PANTHER" id="PTHR11851:SF49">
    <property type="entry name" value="MITOCHONDRIAL-PROCESSING PEPTIDASE SUBUNIT ALPHA"/>
    <property type="match status" value="1"/>
</dbReference>
<dbReference type="InterPro" id="IPR050361">
    <property type="entry name" value="MPP/UQCRC_Complex"/>
</dbReference>
<dbReference type="InterPro" id="IPR011765">
    <property type="entry name" value="Pept_M16_N"/>
</dbReference>
<dbReference type="STRING" id="1802306.A3C72_02615"/>
<dbReference type="SUPFAM" id="SSF63411">
    <property type="entry name" value="LuxS/MPP-like metallohydrolase"/>
    <property type="match status" value="2"/>
</dbReference>
<organism evidence="5 6">
    <name type="scientific">Candidatus Taylorbacteria bacterium RIFCSPHIGHO2_02_FULL_43_32b</name>
    <dbReference type="NCBI Taxonomy" id="1802306"/>
    <lineage>
        <taxon>Bacteria</taxon>
        <taxon>Candidatus Tayloriibacteriota</taxon>
    </lineage>
</organism>
<reference evidence="5 6" key="1">
    <citation type="journal article" date="2016" name="Nat. Commun.">
        <title>Thousands of microbial genomes shed light on interconnected biogeochemical processes in an aquifer system.</title>
        <authorList>
            <person name="Anantharaman K."/>
            <person name="Brown C.T."/>
            <person name="Hug L.A."/>
            <person name="Sharon I."/>
            <person name="Castelle C.J."/>
            <person name="Probst A.J."/>
            <person name="Thomas B.C."/>
            <person name="Singh A."/>
            <person name="Wilkins M.J."/>
            <person name="Karaoz U."/>
            <person name="Brodie E.L."/>
            <person name="Williams K.H."/>
            <person name="Hubbard S.S."/>
            <person name="Banfield J.F."/>
        </authorList>
    </citation>
    <scope>NUCLEOTIDE SEQUENCE [LARGE SCALE GENOMIC DNA]</scope>
</reference>
<feature type="domain" description="Peptidase M16 C-terminal" evidence="4">
    <location>
        <begin position="168"/>
        <end position="341"/>
    </location>
</feature>
<dbReference type="InterPro" id="IPR001431">
    <property type="entry name" value="Pept_M16_Zn_BS"/>
</dbReference>
<dbReference type="PANTHER" id="PTHR11851">
    <property type="entry name" value="METALLOPROTEASE"/>
    <property type="match status" value="1"/>
</dbReference>
<gene>
    <name evidence="5" type="ORF">A3C72_02615</name>
</gene>
<name>A0A1G2MG25_9BACT</name>
<dbReference type="GO" id="GO:0006508">
    <property type="term" value="P:proteolysis"/>
    <property type="evidence" value="ECO:0007669"/>
    <property type="project" value="InterPro"/>
</dbReference>
<evidence type="ECO:0000256" key="2">
    <source>
        <dbReference type="RuleBase" id="RU004447"/>
    </source>
</evidence>
<dbReference type="Gene3D" id="3.30.830.10">
    <property type="entry name" value="Metalloenzyme, LuxS/M16 peptidase-like"/>
    <property type="match status" value="2"/>
</dbReference>
<comment type="caution">
    <text evidence="5">The sequence shown here is derived from an EMBL/GenBank/DDBJ whole genome shotgun (WGS) entry which is preliminary data.</text>
</comment>
<dbReference type="Proteomes" id="UP000177130">
    <property type="component" value="Unassembled WGS sequence"/>
</dbReference>
<evidence type="ECO:0000259" key="3">
    <source>
        <dbReference type="Pfam" id="PF00675"/>
    </source>
</evidence>
<dbReference type="GO" id="GO:0046872">
    <property type="term" value="F:metal ion binding"/>
    <property type="evidence" value="ECO:0007669"/>
    <property type="project" value="InterPro"/>
</dbReference>